<dbReference type="Proteomes" id="UP000485058">
    <property type="component" value="Unassembled WGS sequence"/>
</dbReference>
<reference evidence="2 3" key="1">
    <citation type="submission" date="2020-02" db="EMBL/GenBank/DDBJ databases">
        <title>Draft genome sequence of Haematococcus lacustris strain NIES-144.</title>
        <authorList>
            <person name="Morimoto D."/>
            <person name="Nakagawa S."/>
            <person name="Yoshida T."/>
            <person name="Sawayama S."/>
        </authorList>
    </citation>
    <scope>NUCLEOTIDE SEQUENCE [LARGE SCALE GENOMIC DNA]</scope>
    <source>
        <strain evidence="2 3">NIES-144</strain>
    </source>
</reference>
<dbReference type="EMBL" id="BLLF01000641">
    <property type="protein sequence ID" value="GFH13692.1"/>
    <property type="molecule type" value="Genomic_DNA"/>
</dbReference>
<dbReference type="AlphaFoldDB" id="A0A699ZDV5"/>
<evidence type="ECO:0000256" key="1">
    <source>
        <dbReference type="SAM" id="MobiDB-lite"/>
    </source>
</evidence>
<keyword evidence="3" id="KW-1185">Reference proteome</keyword>
<sequence length="64" mass="6834">MLRYLINASLSYSSLAPSLTPSSGAGLQISHPARRQPAATQHSRPAIAYMRPGRAKGARGKVRC</sequence>
<gene>
    <name evidence="2" type="ORF">HaLaN_09626</name>
</gene>
<evidence type="ECO:0000313" key="3">
    <source>
        <dbReference type="Proteomes" id="UP000485058"/>
    </source>
</evidence>
<accession>A0A699ZDV5</accession>
<evidence type="ECO:0000313" key="2">
    <source>
        <dbReference type="EMBL" id="GFH13692.1"/>
    </source>
</evidence>
<name>A0A699ZDV5_HAELA</name>
<proteinExistence type="predicted"/>
<protein>
    <submittedName>
        <fullName evidence="2">Uncharacterized protein</fullName>
    </submittedName>
</protein>
<comment type="caution">
    <text evidence="2">The sequence shown here is derived from an EMBL/GenBank/DDBJ whole genome shotgun (WGS) entry which is preliminary data.</text>
</comment>
<feature type="region of interest" description="Disordered" evidence="1">
    <location>
        <begin position="16"/>
        <end position="45"/>
    </location>
</feature>
<organism evidence="2 3">
    <name type="scientific">Haematococcus lacustris</name>
    <name type="common">Green alga</name>
    <name type="synonym">Haematococcus pluvialis</name>
    <dbReference type="NCBI Taxonomy" id="44745"/>
    <lineage>
        <taxon>Eukaryota</taxon>
        <taxon>Viridiplantae</taxon>
        <taxon>Chlorophyta</taxon>
        <taxon>core chlorophytes</taxon>
        <taxon>Chlorophyceae</taxon>
        <taxon>CS clade</taxon>
        <taxon>Chlamydomonadales</taxon>
        <taxon>Haematococcaceae</taxon>
        <taxon>Haematococcus</taxon>
    </lineage>
</organism>